<dbReference type="PANTHER" id="PTHR47810:SF1">
    <property type="entry name" value="DNA LIGASE B"/>
    <property type="match status" value="1"/>
</dbReference>
<keyword evidence="2" id="KW-0235">DNA replication</keyword>
<evidence type="ECO:0000259" key="5">
    <source>
        <dbReference type="Pfam" id="PF14743"/>
    </source>
</evidence>
<reference evidence="6" key="1">
    <citation type="submission" date="2020-04" db="EMBL/GenBank/DDBJ databases">
        <title>Analysis of mating type loci in Filobasidium floriforme.</title>
        <authorList>
            <person name="Nowrousian M."/>
        </authorList>
    </citation>
    <scope>NUCLEOTIDE SEQUENCE</scope>
    <source>
        <strain evidence="6">CBS 6242</strain>
    </source>
</reference>
<evidence type="ECO:0000256" key="4">
    <source>
        <dbReference type="ARBA" id="ARBA00023204"/>
    </source>
</evidence>
<evidence type="ECO:0000256" key="2">
    <source>
        <dbReference type="ARBA" id="ARBA00022705"/>
    </source>
</evidence>
<dbReference type="InterPro" id="IPR012340">
    <property type="entry name" value="NA-bd_OB-fold"/>
</dbReference>
<keyword evidence="4" id="KW-0234">DNA repair</keyword>
<dbReference type="Proteomes" id="UP000812966">
    <property type="component" value="Unassembled WGS sequence"/>
</dbReference>
<dbReference type="GO" id="GO:0006281">
    <property type="term" value="P:DNA repair"/>
    <property type="evidence" value="ECO:0007669"/>
    <property type="project" value="UniProtKB-KW"/>
</dbReference>
<organism evidence="6 7">
    <name type="scientific">Filobasidium floriforme</name>
    <dbReference type="NCBI Taxonomy" id="5210"/>
    <lineage>
        <taxon>Eukaryota</taxon>
        <taxon>Fungi</taxon>
        <taxon>Dikarya</taxon>
        <taxon>Basidiomycota</taxon>
        <taxon>Agaricomycotina</taxon>
        <taxon>Tremellomycetes</taxon>
        <taxon>Filobasidiales</taxon>
        <taxon>Filobasidiaceae</taxon>
        <taxon>Filobasidium</taxon>
    </lineage>
</organism>
<proteinExistence type="predicted"/>
<keyword evidence="7" id="KW-1185">Reference proteome</keyword>
<gene>
    <name evidence="6" type="ORF">FFLO_00122</name>
</gene>
<evidence type="ECO:0000256" key="3">
    <source>
        <dbReference type="ARBA" id="ARBA00022763"/>
    </source>
</evidence>
<dbReference type="EMBL" id="JABELV010000001">
    <property type="protein sequence ID" value="KAG7580151.1"/>
    <property type="molecule type" value="Genomic_DNA"/>
</dbReference>
<dbReference type="SUPFAM" id="SSF50249">
    <property type="entry name" value="Nucleic acid-binding proteins"/>
    <property type="match status" value="1"/>
</dbReference>
<dbReference type="CDD" id="cd08041">
    <property type="entry name" value="OBF_kDNA_ligase_like"/>
    <property type="match status" value="1"/>
</dbReference>
<dbReference type="PANTHER" id="PTHR47810">
    <property type="entry name" value="DNA LIGASE"/>
    <property type="match status" value="1"/>
</dbReference>
<protein>
    <recommendedName>
        <fullName evidence="5">DNA ligase OB-like domain-containing protein</fullName>
    </recommendedName>
</protein>
<comment type="caution">
    <text evidence="6">The sequence shown here is derived from an EMBL/GenBank/DDBJ whole genome shotgun (WGS) entry which is preliminary data.</text>
</comment>
<sequence length="624" mass="70971">MFPFVRRTGTSVRPARSISIVQVHMRNFSPSAARLAGEFVATRGNMQLHRIKEMLERIDRTNRPSEKIEVVKQYEDVRPVLELTYDPHVKYYVKSSSVIKHLARFPEDIERSSSRPVSSIFVPGDEEVSNHPTLESLLEALRKKEANIFDIISFMQKNGVFATVRTVEDVQRASEVRGAQGLSALSVFLRVIDKDLNVGFGPKLFEHVGWTLQKDAERSLIAHAKRNGIELSDPPKEEPVFDMAMPDTMRLEPALGKTVLAEDVPKLFADPNGAQWYGSRKLDGVRCLVVVDVEIEESEYFESSNIKVTRAKCYSRTGKAFHVLQPLLDDIEKLCTNWTDLIRILESEPSLSENTYKYKYLSGIFSENKRFVLDGELCVLKESKDEEGVLVEDFKEVVGKVRRKTGSADDIRMFILDMIPWSNFDRHANKGTADMPAQQKSFSQRQEDVIAVLQRMDDITIEGEDHSLLWLLQEPMNSPEEVEGLIATASEEGWEGIVLRRDVRYEGKRTANIRKYKAWLDAEYEVKDIEINTMRLPVDGIYEDRPALASLIIEHKGVPVNVGSGFTNSQRIEFAKDPSLIIGKQVTVEYFGESTSDARDKKGGGLSLRFPRIKHIWEGEKRDV</sequence>
<dbReference type="AlphaFoldDB" id="A0A8K0NRA7"/>
<evidence type="ECO:0000256" key="1">
    <source>
        <dbReference type="ARBA" id="ARBA00022598"/>
    </source>
</evidence>
<keyword evidence="1" id="KW-0436">Ligase</keyword>
<name>A0A8K0NRA7_9TREE</name>
<dbReference type="SUPFAM" id="SSF56091">
    <property type="entry name" value="DNA ligase/mRNA capping enzyme, catalytic domain"/>
    <property type="match status" value="1"/>
</dbReference>
<dbReference type="GO" id="GO:0006260">
    <property type="term" value="P:DNA replication"/>
    <property type="evidence" value="ECO:0007669"/>
    <property type="project" value="UniProtKB-KW"/>
</dbReference>
<accession>A0A8K0NRA7</accession>
<dbReference type="Gene3D" id="2.40.50.140">
    <property type="entry name" value="Nucleic acid-binding proteins"/>
    <property type="match status" value="1"/>
</dbReference>
<dbReference type="Pfam" id="PF14743">
    <property type="entry name" value="DNA_ligase_OB_2"/>
    <property type="match status" value="1"/>
</dbReference>
<keyword evidence="3" id="KW-0227">DNA damage</keyword>
<evidence type="ECO:0000313" key="6">
    <source>
        <dbReference type="EMBL" id="KAG7580151.1"/>
    </source>
</evidence>
<dbReference type="InterPro" id="IPR029319">
    <property type="entry name" value="DNA_ligase_OB"/>
</dbReference>
<evidence type="ECO:0000313" key="7">
    <source>
        <dbReference type="Proteomes" id="UP000812966"/>
    </source>
</evidence>
<feature type="domain" description="DNA ligase OB-like" evidence="5">
    <location>
        <begin position="548"/>
        <end position="615"/>
    </location>
</feature>
<dbReference type="InterPro" id="IPR050326">
    <property type="entry name" value="NAD_dep_DNA_ligaseB"/>
</dbReference>
<dbReference type="GO" id="GO:0016874">
    <property type="term" value="F:ligase activity"/>
    <property type="evidence" value="ECO:0007669"/>
    <property type="project" value="UniProtKB-KW"/>
</dbReference>
<dbReference type="Gene3D" id="3.30.470.30">
    <property type="entry name" value="DNA ligase/mRNA capping enzyme"/>
    <property type="match status" value="1"/>
</dbReference>